<dbReference type="EMBL" id="OC880120">
    <property type="protein sequence ID" value="CAD7641591.1"/>
    <property type="molecule type" value="Genomic_DNA"/>
</dbReference>
<dbReference type="Gene3D" id="3.40.50.970">
    <property type="match status" value="1"/>
</dbReference>
<name>A0A7R9LH42_9ACAR</name>
<evidence type="ECO:0000256" key="3">
    <source>
        <dbReference type="ARBA" id="ARBA00023052"/>
    </source>
</evidence>
<evidence type="ECO:0000256" key="1">
    <source>
        <dbReference type="ARBA" id="ARBA00001964"/>
    </source>
</evidence>
<gene>
    <name evidence="5" type="ORF">OSB1V03_LOCUS18729</name>
</gene>
<sequence length="103" mass="11846">MVTVRETHACVGDYWRYLRNKITGHTVLLGILYFPLNFIKCQRSISTAGGPLRVQLTVRDALNSAMDEEMERDESVFLMGEEVAQYDGAYKISRGLWKKWGDK</sequence>
<comment type="catalytic activity">
    <reaction evidence="4">
        <text>N(6)-[(R)-lipoyl]-L-lysyl-[protein] + pyruvate + H(+) = N(6)-[(R)-S(8)-acetyldihydrolipoyl]-L-lysyl-[protein] + CO2</text>
        <dbReference type="Rhea" id="RHEA:19189"/>
        <dbReference type="Rhea" id="RHEA-COMP:10474"/>
        <dbReference type="Rhea" id="RHEA-COMP:10478"/>
        <dbReference type="ChEBI" id="CHEBI:15361"/>
        <dbReference type="ChEBI" id="CHEBI:15378"/>
        <dbReference type="ChEBI" id="CHEBI:16526"/>
        <dbReference type="ChEBI" id="CHEBI:83099"/>
        <dbReference type="ChEBI" id="CHEBI:83111"/>
        <dbReference type="EC" id="1.2.4.1"/>
    </reaction>
</comment>
<dbReference type="GO" id="GO:0006086">
    <property type="term" value="P:pyruvate decarboxylation to acetyl-CoA"/>
    <property type="evidence" value="ECO:0007669"/>
    <property type="project" value="InterPro"/>
</dbReference>
<keyword evidence="4" id="KW-0670">Pyruvate</keyword>
<dbReference type="AlphaFoldDB" id="A0A7R9LH42"/>
<comment type="function">
    <text evidence="4">The pyruvate dehydrogenase complex catalyzes the overall conversion of pyruvate to acetyl-CoA and CO2.</text>
</comment>
<feature type="non-terminal residue" evidence="5">
    <location>
        <position position="1"/>
    </location>
</feature>
<dbReference type="EC" id="1.2.4.1" evidence="4"/>
<dbReference type="Proteomes" id="UP000759131">
    <property type="component" value="Unassembled WGS sequence"/>
</dbReference>
<dbReference type="InterPro" id="IPR029061">
    <property type="entry name" value="THDP-binding"/>
</dbReference>
<dbReference type="InterPro" id="IPR027110">
    <property type="entry name" value="PDHB_mito-type"/>
</dbReference>
<comment type="cofactor">
    <cofactor evidence="1 4">
        <name>thiamine diphosphate</name>
        <dbReference type="ChEBI" id="CHEBI:58937"/>
    </cofactor>
</comment>
<dbReference type="PANTHER" id="PTHR11624:SF96">
    <property type="entry name" value="PYRUVATE DEHYDROGENASE E1 COMPONENT SUBUNIT BETA, MITOCHONDRIAL"/>
    <property type="match status" value="1"/>
</dbReference>
<reference evidence="5" key="1">
    <citation type="submission" date="2020-11" db="EMBL/GenBank/DDBJ databases">
        <authorList>
            <person name="Tran Van P."/>
        </authorList>
    </citation>
    <scope>NUCLEOTIDE SEQUENCE</scope>
</reference>
<protein>
    <recommendedName>
        <fullName evidence="4">Pyruvate dehydrogenase E1 component subunit beta</fullName>
        <ecNumber evidence="4">1.2.4.1</ecNumber>
    </recommendedName>
</protein>
<evidence type="ECO:0000256" key="4">
    <source>
        <dbReference type="RuleBase" id="RU364074"/>
    </source>
</evidence>
<proteinExistence type="predicted"/>
<dbReference type="GO" id="GO:0004739">
    <property type="term" value="F:pyruvate dehydrogenase (acetyl-transferring) activity"/>
    <property type="evidence" value="ECO:0007669"/>
    <property type="project" value="UniProtKB-UniRule"/>
</dbReference>
<dbReference type="SUPFAM" id="SSF52518">
    <property type="entry name" value="Thiamin diphosphate-binding fold (THDP-binding)"/>
    <property type="match status" value="1"/>
</dbReference>
<dbReference type="EMBL" id="CAJPIZ010025545">
    <property type="protein sequence ID" value="CAG2118779.1"/>
    <property type="molecule type" value="Genomic_DNA"/>
</dbReference>
<organism evidence="5">
    <name type="scientific">Medioppia subpectinata</name>
    <dbReference type="NCBI Taxonomy" id="1979941"/>
    <lineage>
        <taxon>Eukaryota</taxon>
        <taxon>Metazoa</taxon>
        <taxon>Ecdysozoa</taxon>
        <taxon>Arthropoda</taxon>
        <taxon>Chelicerata</taxon>
        <taxon>Arachnida</taxon>
        <taxon>Acari</taxon>
        <taxon>Acariformes</taxon>
        <taxon>Sarcoptiformes</taxon>
        <taxon>Oribatida</taxon>
        <taxon>Brachypylina</taxon>
        <taxon>Oppioidea</taxon>
        <taxon>Oppiidae</taxon>
        <taxon>Medioppia</taxon>
    </lineage>
</organism>
<evidence type="ECO:0000313" key="6">
    <source>
        <dbReference type="Proteomes" id="UP000759131"/>
    </source>
</evidence>
<evidence type="ECO:0000313" key="5">
    <source>
        <dbReference type="EMBL" id="CAD7641591.1"/>
    </source>
</evidence>
<dbReference type="PANTHER" id="PTHR11624">
    <property type="entry name" value="DEHYDROGENASE RELATED"/>
    <property type="match status" value="1"/>
</dbReference>
<evidence type="ECO:0000256" key="2">
    <source>
        <dbReference type="ARBA" id="ARBA00023002"/>
    </source>
</evidence>
<dbReference type="OrthoDB" id="10266385at2759"/>
<keyword evidence="3 4" id="KW-0786">Thiamine pyrophosphate</keyword>
<accession>A0A7R9LH42</accession>
<keyword evidence="6" id="KW-1185">Reference proteome</keyword>
<keyword evidence="2 4" id="KW-0560">Oxidoreductase</keyword>